<feature type="compositionally biased region" description="Low complexity" evidence="1">
    <location>
        <begin position="221"/>
        <end position="241"/>
    </location>
</feature>
<dbReference type="Proteomes" id="UP000027581">
    <property type="component" value="Unassembled WGS sequence"/>
</dbReference>
<organism evidence="2 3">
    <name type="scientific">Plasmodium reichenowi</name>
    <dbReference type="NCBI Taxonomy" id="5854"/>
    <lineage>
        <taxon>Eukaryota</taxon>
        <taxon>Sar</taxon>
        <taxon>Alveolata</taxon>
        <taxon>Apicomplexa</taxon>
        <taxon>Aconoidasida</taxon>
        <taxon>Haemosporida</taxon>
        <taxon>Plasmodiidae</taxon>
        <taxon>Plasmodium</taxon>
        <taxon>Plasmodium (Laverania)</taxon>
    </lineage>
</organism>
<keyword evidence="3" id="KW-1185">Reference proteome</keyword>
<feature type="compositionally biased region" description="Basic and acidic residues" evidence="1">
    <location>
        <begin position="365"/>
        <end position="380"/>
    </location>
</feature>
<dbReference type="VEuPathDB" id="PlasmoDB:PRG01_0106400"/>
<evidence type="ECO:0000313" key="3">
    <source>
        <dbReference type="Proteomes" id="UP000027581"/>
    </source>
</evidence>
<feature type="region of interest" description="Disordered" evidence="1">
    <location>
        <begin position="208"/>
        <end position="241"/>
    </location>
</feature>
<evidence type="ECO:0000256" key="1">
    <source>
        <dbReference type="SAM" id="MobiDB-lite"/>
    </source>
</evidence>
<evidence type="ECO:0000313" key="2">
    <source>
        <dbReference type="EMBL" id="CDO62157.1"/>
    </source>
</evidence>
<evidence type="ECO:0008006" key="4">
    <source>
        <dbReference type="Google" id="ProtNLM"/>
    </source>
</evidence>
<reference evidence="2" key="1">
    <citation type="submission" date="2014-01" db="EMBL/GenBank/DDBJ databases">
        <authorList>
            <person name="Aslett M."/>
        </authorList>
    </citation>
    <scope>NUCLEOTIDE SEQUENCE</scope>
    <source>
        <strain evidence="2">CDC</strain>
    </source>
</reference>
<proteinExistence type="predicted"/>
<dbReference type="PhylomeDB" id="A0A060RMY1"/>
<accession>A0A060RMY1</accession>
<protein>
    <recommendedName>
        <fullName evidence="4">BRCT domain-containing protein</fullName>
    </recommendedName>
</protein>
<dbReference type="EMBL" id="HG810762">
    <property type="protein sequence ID" value="CDO62157.1"/>
    <property type="molecule type" value="Genomic_DNA"/>
</dbReference>
<sequence>MRSKYYKEEENKGFIKTHYFRKIDTEKIDKKLISLENNFNGDDVYLDIVIHDKERNNFDFFLMRITESSSVNNSLDAWNHIDITNIYNYILYDNQYCSDIINEKKGYLILKLKYTNENNIITSYFKVHCRNTKWENDKKVWHIPLFYIFEMSKLTLFLGGTVSDTVLYYLCKLFHHFSSIKNVNSNAKMNELSKDQLIKTDEICDTTHKEKKNNDDDNTDNYHNNNNNNNNQNNNNNNNNNIAVQVNCRKQDKFYPSNNDVIRNSSPKVVFGNKNDNNYKNVLHYDKNIPHGDNTMKDEVNILNHHVPVNHLHTQQKQGEDSCIENNKINNLQKNKNEEINVIEKDLTLKDNCDVLYKEKKIRNDDDRNYNTDEDTHYDNNDDTYYDDDNDDSCDNKNDDCVNKNDDCVNKSDYCVNKSDDCVNKSADCVNKSADCVNKSADCVNKSDDYVNKGDDCVNKSDDCVNKNDHCVNKNDHCDDKNNICDNKNDHCDNKNDHCDNINDGYTNQENNASKDSNKNTTNEITFNLDIFIKENKLNFIEYIKNVRMFRIEHIIINNIVKGDTMYIKIIPYNEDIVTKIKQTNFIQWNRTENILLIKKSNFKNFYINIIKGFNFKLCSYYDYFKLFRQKIMENDCKSLKGNFSVTTNITLNTEYLSTKFNKRKMDFHNKEEEITDKGNVRKHSKKKKKYINGLGYESTDSCNSDELSNNVDSSYYEGRELVNKIKLVGAANNYYKEVIYNKLHKIKHLRPPNYTYDPKGLITKNGAGTKGIEIFDMPSDINEWNKISFCIVPNEKKDIDLYDPKILCSLVSDVYLLKEKALDIILKNYKKWPEYTDVFWNTVCSENEFIVCNKNFNTRQKLAHDRLFNKQYFYIFNMESIKHSNYYNPLFLCKVLITLGEGILVQHPYDAEYIIITNSNDFNAIQFYNYLHEKKKKKKKLPLFVTPKFIYDCILNYSISYPSKNKNHFAFSS</sequence>
<dbReference type="AlphaFoldDB" id="A0A060RMY1"/>
<name>A0A060RMY1_PLARE</name>
<feature type="region of interest" description="Disordered" evidence="1">
    <location>
        <begin position="365"/>
        <end position="384"/>
    </location>
</feature>
<reference evidence="2" key="2">
    <citation type="submission" date="2014-05" db="EMBL/GenBank/DDBJ databases">
        <title>The genome sequences of chimpanzee malaria parasites reveal the path to human adaptation.</title>
        <authorList>
            <person name="Otto T.D."/>
            <person name="Rayner J.C."/>
            <person name="Boehme U."/>
            <person name="Pain A."/>
            <person name="Spottiswoode N."/>
            <person name="Sanders M."/>
            <person name="Quail M."/>
            <person name="Ollomo B."/>
            <person name="Renaud F."/>
            <person name="Thomas A.W."/>
            <person name="Prugnolle F."/>
            <person name="Conway D.J."/>
            <person name="Newbold C."/>
            <person name="Berriman M."/>
        </authorList>
    </citation>
    <scope>NUCLEOTIDE SEQUENCE [LARGE SCALE GENOMIC DNA]</scope>
    <source>
        <strain evidence="2">CDC</strain>
    </source>
</reference>
<dbReference type="VEuPathDB" id="PlasmoDB:PRCDC_0103900"/>
<gene>
    <name evidence="2" type="ORF">PRCDC_0103900</name>
</gene>